<feature type="domain" description="Major facilitator superfamily (MFS) profile" evidence="10">
    <location>
        <begin position="1"/>
        <end position="396"/>
    </location>
</feature>
<dbReference type="Gene3D" id="1.20.1250.20">
    <property type="entry name" value="MFS general substrate transporter like domains"/>
    <property type="match status" value="1"/>
</dbReference>
<evidence type="ECO:0000256" key="4">
    <source>
        <dbReference type="ARBA" id="ARBA00022475"/>
    </source>
</evidence>
<feature type="transmembrane region" description="Helical" evidence="9">
    <location>
        <begin position="131"/>
        <end position="152"/>
    </location>
</feature>
<dbReference type="Pfam" id="PF00083">
    <property type="entry name" value="Sugar_tr"/>
    <property type="match status" value="1"/>
</dbReference>
<feature type="transmembrane region" description="Helical" evidence="9">
    <location>
        <begin position="213"/>
        <end position="234"/>
    </location>
</feature>
<gene>
    <name evidence="11" type="ORF">HRUBRA_01694</name>
</gene>
<dbReference type="InterPro" id="IPR051084">
    <property type="entry name" value="H+-coupled_symporters"/>
</dbReference>
<dbReference type="InterPro" id="IPR011701">
    <property type="entry name" value="MFS"/>
</dbReference>
<evidence type="ECO:0000313" key="11">
    <source>
        <dbReference type="EMBL" id="KGE03700.1"/>
    </source>
</evidence>
<accession>A0A095VQR2</accession>
<dbReference type="STRING" id="1265313.HRUBRA_01694"/>
<dbReference type="PANTHER" id="PTHR43528">
    <property type="entry name" value="ALPHA-KETOGLUTARATE PERMEASE"/>
    <property type="match status" value="1"/>
</dbReference>
<dbReference type="PANTHER" id="PTHR43528:SF1">
    <property type="entry name" value="ALPHA-KETOGLUTARATE PERMEASE"/>
    <property type="match status" value="1"/>
</dbReference>
<feature type="transmembrane region" description="Helical" evidence="9">
    <location>
        <begin position="246"/>
        <end position="267"/>
    </location>
</feature>
<keyword evidence="7 9" id="KW-1133">Transmembrane helix</keyword>
<feature type="transmembrane region" description="Helical" evidence="9">
    <location>
        <begin position="343"/>
        <end position="364"/>
    </location>
</feature>
<dbReference type="InterPro" id="IPR036259">
    <property type="entry name" value="MFS_trans_sf"/>
</dbReference>
<reference evidence="11 12" key="1">
    <citation type="journal article" date="2014" name="Genome Announc.">
        <title>Genome Sequence of Gammaproteobacterial Pseudohaliea rubra Type Strain DSM 19751, Isolated from Coastal Seawater of the Mediterranean Sea.</title>
        <authorList>
            <person name="Spring S."/>
            <person name="Fiebig A."/>
            <person name="Riedel T."/>
            <person name="Goker M."/>
            <person name="Klenk H.P."/>
        </authorList>
    </citation>
    <scope>NUCLEOTIDE SEQUENCE [LARGE SCALE GENOMIC DNA]</scope>
    <source>
        <strain evidence="11 12">DSM 19751</strain>
    </source>
</reference>
<keyword evidence="3" id="KW-0813">Transport</keyword>
<dbReference type="GO" id="GO:0005886">
    <property type="term" value="C:plasma membrane"/>
    <property type="evidence" value="ECO:0007669"/>
    <property type="project" value="UniProtKB-SubCell"/>
</dbReference>
<feature type="transmembrane region" description="Helical" evidence="9">
    <location>
        <begin position="304"/>
        <end position="322"/>
    </location>
</feature>
<dbReference type="GO" id="GO:0015293">
    <property type="term" value="F:symporter activity"/>
    <property type="evidence" value="ECO:0007669"/>
    <property type="project" value="UniProtKB-KW"/>
</dbReference>
<feature type="transmembrane region" description="Helical" evidence="9">
    <location>
        <begin position="164"/>
        <end position="183"/>
    </location>
</feature>
<evidence type="ECO:0000313" key="12">
    <source>
        <dbReference type="Proteomes" id="UP000029640"/>
    </source>
</evidence>
<keyword evidence="8 9" id="KW-0472">Membrane</keyword>
<keyword evidence="5 9" id="KW-0812">Transmembrane</keyword>
<dbReference type="PROSITE" id="PS50850">
    <property type="entry name" value="MFS"/>
    <property type="match status" value="1"/>
</dbReference>
<evidence type="ECO:0000256" key="3">
    <source>
        <dbReference type="ARBA" id="ARBA00022448"/>
    </source>
</evidence>
<dbReference type="EMBL" id="AUVB01000051">
    <property type="protein sequence ID" value="KGE03700.1"/>
    <property type="molecule type" value="Genomic_DNA"/>
</dbReference>
<keyword evidence="12" id="KW-1185">Reference proteome</keyword>
<dbReference type="InterPro" id="IPR020846">
    <property type="entry name" value="MFS_dom"/>
</dbReference>
<dbReference type="PATRIC" id="fig|1265313.6.peg.1675"/>
<dbReference type="HOGENOM" id="CLU_001265_39_0_6"/>
<feature type="transmembrane region" description="Helical" evidence="9">
    <location>
        <begin position="88"/>
        <end position="119"/>
    </location>
</feature>
<dbReference type="PROSITE" id="PS00217">
    <property type="entry name" value="SUGAR_TRANSPORT_2"/>
    <property type="match status" value="1"/>
</dbReference>
<feature type="transmembrane region" description="Helical" evidence="9">
    <location>
        <begin position="27"/>
        <end position="44"/>
    </location>
</feature>
<name>A0A095VQR2_9GAMM</name>
<keyword evidence="4" id="KW-1003">Cell membrane</keyword>
<dbReference type="AlphaFoldDB" id="A0A095VQR2"/>
<dbReference type="InterPro" id="IPR005829">
    <property type="entry name" value="Sugar_transporter_CS"/>
</dbReference>
<keyword evidence="6" id="KW-0769">Symport</keyword>
<organism evidence="11 12">
    <name type="scientific">Pseudohaliea rubra DSM 19751</name>
    <dbReference type="NCBI Taxonomy" id="1265313"/>
    <lineage>
        <taxon>Bacteria</taxon>
        <taxon>Pseudomonadati</taxon>
        <taxon>Pseudomonadota</taxon>
        <taxon>Gammaproteobacteria</taxon>
        <taxon>Cellvibrionales</taxon>
        <taxon>Halieaceae</taxon>
        <taxon>Pseudohaliea</taxon>
    </lineage>
</organism>
<comment type="similarity">
    <text evidence="2">Belongs to the major facilitator superfamily. Metabolite:H+ Symporter (MHS) family (TC 2.A.1.6) family.</text>
</comment>
<dbReference type="eggNOG" id="COG0477">
    <property type="taxonomic scope" value="Bacteria"/>
</dbReference>
<sequence>MLEWYDFAIFGFLAPTMSPLFFPDDDPVVALIQTYGIFAAGYLMRPLGGIVFGHIADRIGRTQALRWSIAMMAVPTVLVGLLPTHANIGASAAALLILLRLVQGVSVGGELIASITFLVEAAPDNRRGLHGSWALFGAVSGILLGSAVVSLVEAFIDPQAMSDYGWRIPFLLGLVIFLMGRWLRSILAVESPKGGGVQELPLKRVLTQHLGSVLHLILCMLLYAAAFYVLFVWMPTYLSKIIPTPVSHAMAVNTLSTVFLVLLLPVAGWLGDRFGLRTILLLGIALLGLVAYPLFVWLDTGSLVAALVSGLVFALLVSWVQGPMPALLAQTFPSDIRNTGVGIAYNAALGLFGGTAPMVCTWLISRTGDIAAPAYYLAALAAVSFVALSTLRLAGHD</sequence>
<evidence type="ECO:0000256" key="5">
    <source>
        <dbReference type="ARBA" id="ARBA00022692"/>
    </source>
</evidence>
<comment type="caution">
    <text evidence="11">The sequence shown here is derived from an EMBL/GenBank/DDBJ whole genome shotgun (WGS) entry which is preliminary data.</text>
</comment>
<feature type="transmembrane region" description="Helical" evidence="9">
    <location>
        <begin position="279"/>
        <end position="298"/>
    </location>
</feature>
<dbReference type="SUPFAM" id="SSF103473">
    <property type="entry name" value="MFS general substrate transporter"/>
    <property type="match status" value="1"/>
</dbReference>
<evidence type="ECO:0000259" key="10">
    <source>
        <dbReference type="PROSITE" id="PS50850"/>
    </source>
</evidence>
<dbReference type="Proteomes" id="UP000029640">
    <property type="component" value="Unassembled WGS sequence"/>
</dbReference>
<feature type="transmembrane region" description="Helical" evidence="9">
    <location>
        <begin position="370"/>
        <end position="391"/>
    </location>
</feature>
<evidence type="ECO:0000256" key="1">
    <source>
        <dbReference type="ARBA" id="ARBA00004651"/>
    </source>
</evidence>
<dbReference type="InterPro" id="IPR005828">
    <property type="entry name" value="MFS_sugar_transport-like"/>
</dbReference>
<evidence type="ECO:0000256" key="6">
    <source>
        <dbReference type="ARBA" id="ARBA00022847"/>
    </source>
</evidence>
<evidence type="ECO:0000256" key="7">
    <source>
        <dbReference type="ARBA" id="ARBA00022989"/>
    </source>
</evidence>
<evidence type="ECO:0000256" key="2">
    <source>
        <dbReference type="ARBA" id="ARBA00008240"/>
    </source>
</evidence>
<dbReference type="Pfam" id="PF07690">
    <property type="entry name" value="MFS_1"/>
    <property type="match status" value="1"/>
</dbReference>
<feature type="transmembrane region" description="Helical" evidence="9">
    <location>
        <begin position="64"/>
        <end position="82"/>
    </location>
</feature>
<proteinExistence type="inferred from homology"/>
<evidence type="ECO:0000256" key="9">
    <source>
        <dbReference type="SAM" id="Phobius"/>
    </source>
</evidence>
<protein>
    <submittedName>
        <fullName evidence="11">L-Proline/Glycine betaine transporter ProP</fullName>
    </submittedName>
</protein>
<comment type="subcellular location">
    <subcellularLocation>
        <location evidence="1">Cell membrane</location>
        <topology evidence="1">Multi-pass membrane protein</topology>
    </subcellularLocation>
</comment>
<evidence type="ECO:0000256" key="8">
    <source>
        <dbReference type="ARBA" id="ARBA00023136"/>
    </source>
</evidence>